<evidence type="ECO:0000313" key="4">
    <source>
        <dbReference type="Proteomes" id="UP000019681"/>
    </source>
</evidence>
<dbReference type="PANTHER" id="PTHR34408">
    <property type="entry name" value="FAMILY PROTEIN, PUTATIVE-RELATED"/>
    <property type="match status" value="1"/>
</dbReference>
<reference evidence="3 4" key="1">
    <citation type="journal article" date="2014" name="Genome Announc.">
        <title>Draft Genome Sequence of Fervidicella metallireducens Strain AeBT, an Iron-Reducing Thermoanaerobe from the Great Artesian Basin.</title>
        <authorList>
            <person name="Patel B.K."/>
        </authorList>
    </citation>
    <scope>NUCLEOTIDE SEQUENCE [LARGE SCALE GENOMIC DNA]</scope>
    <source>
        <strain evidence="3 4">AeB</strain>
    </source>
</reference>
<dbReference type="Proteomes" id="UP000019681">
    <property type="component" value="Unassembled WGS sequence"/>
</dbReference>
<dbReference type="CDD" id="cd08547">
    <property type="entry name" value="Type_II_cohesin"/>
    <property type="match status" value="1"/>
</dbReference>
<comment type="caution">
    <text evidence="3">The sequence shown here is derived from an EMBL/GenBank/DDBJ whole genome shotgun (WGS) entry which is preliminary data.</text>
</comment>
<dbReference type="AlphaFoldDB" id="A0A017RT73"/>
<dbReference type="RefSeq" id="WP_051515115.1">
    <property type="nucleotide sequence ID" value="NZ_AZQP01000035.1"/>
</dbReference>
<keyword evidence="4" id="KW-1185">Reference proteome</keyword>
<dbReference type="Gene3D" id="2.60.40.680">
    <property type="match status" value="1"/>
</dbReference>
<dbReference type="Gene3D" id="2.30.30.40">
    <property type="entry name" value="SH3 Domains"/>
    <property type="match status" value="2"/>
</dbReference>
<dbReference type="GO" id="GO:0030246">
    <property type="term" value="F:carbohydrate binding"/>
    <property type="evidence" value="ECO:0007669"/>
    <property type="project" value="InterPro"/>
</dbReference>
<dbReference type="InterPro" id="IPR052354">
    <property type="entry name" value="Cell_Wall_Dynamics_Protein"/>
</dbReference>
<accession>A0A017RT73</accession>
<dbReference type="InterPro" id="IPR008964">
    <property type="entry name" value="Invasin/intimin_cell_adhesion"/>
</dbReference>
<name>A0A017RT73_9CLOT</name>
<dbReference type="InterPro" id="IPR003343">
    <property type="entry name" value="Big_2"/>
</dbReference>
<feature type="domain" description="SH3b" evidence="2">
    <location>
        <begin position="350"/>
        <end position="415"/>
    </location>
</feature>
<dbReference type="SUPFAM" id="SSF49384">
    <property type="entry name" value="Carbohydrate-binding domain"/>
    <property type="match status" value="1"/>
</dbReference>
<proteinExistence type="predicted"/>
<dbReference type="SMART" id="SM00287">
    <property type="entry name" value="SH3b"/>
    <property type="match status" value="2"/>
</dbReference>
<dbReference type="SMART" id="SM00635">
    <property type="entry name" value="BID_2"/>
    <property type="match status" value="2"/>
</dbReference>
<sequence length="479" mass="52888">MKKLISIFVFMIMFMSNVFTANAQSYMSYKIQYVELNNNKVQMNLTVNDAKELYGAQVYLSFNKDLLQVKEIVSGNVIKENDSNVKLIFSKYDNEEGLISYCITKIGEVENTNSAGTLLSVIFERKKFGDYNFKMLDKTMFSTKDGVSIAYKLQEDPVIYYPPVMTVNVTGVRLDKTDIELKVGESIRLNETVVPENASNKSVSWISTNSEVISVSNGNVTALKAGAAKVIVKTNEGGFTAECNVTVKGEMEEIPVESIKILPQTVNLKVGEKIQLREDIKPKNATQKEVSWYSSNVKVAEVDSQGRLTAVGEGKAVITVRTDDNKHSDSITVTVIKKEESKKPETKTTQKQSSIGVVKKGGCEIKTSTNSNSKTLTKLPAGAKVEILGTEKGWVKVKVNGKIGYVSSKSLEETKVIQTNNQVTATTNLNVRSTASTKGKVIGEIKKGQKVNVIKKVGDWYQISYNGKTGYILAKYTKK</sequence>
<dbReference type="SUPFAM" id="SSF49373">
    <property type="entry name" value="Invasin/intimin cell-adhesion fragments"/>
    <property type="match status" value="2"/>
</dbReference>
<feature type="chain" id="PRO_5001495591" description="SH3b domain-containing protein" evidence="1">
    <location>
        <begin position="24"/>
        <end position="479"/>
    </location>
</feature>
<evidence type="ECO:0000256" key="1">
    <source>
        <dbReference type="SAM" id="SignalP"/>
    </source>
</evidence>
<evidence type="ECO:0000313" key="3">
    <source>
        <dbReference type="EMBL" id="EYE87872.1"/>
    </source>
</evidence>
<feature type="domain" description="SH3b" evidence="2">
    <location>
        <begin position="418"/>
        <end position="479"/>
    </location>
</feature>
<dbReference type="Pfam" id="PF08239">
    <property type="entry name" value="SH3_3"/>
    <property type="match status" value="2"/>
</dbReference>
<dbReference type="EMBL" id="AZQP01000035">
    <property type="protein sequence ID" value="EYE87872.1"/>
    <property type="molecule type" value="Genomic_DNA"/>
</dbReference>
<dbReference type="OrthoDB" id="1904974at2"/>
<keyword evidence="1" id="KW-0732">Signal</keyword>
<organism evidence="3 4">
    <name type="scientific">Fervidicella metallireducens AeB</name>
    <dbReference type="NCBI Taxonomy" id="1403537"/>
    <lineage>
        <taxon>Bacteria</taxon>
        <taxon>Bacillati</taxon>
        <taxon>Bacillota</taxon>
        <taxon>Clostridia</taxon>
        <taxon>Eubacteriales</taxon>
        <taxon>Clostridiaceae</taxon>
        <taxon>Fervidicella</taxon>
    </lineage>
</organism>
<dbReference type="PROSITE" id="PS51781">
    <property type="entry name" value="SH3B"/>
    <property type="match status" value="2"/>
</dbReference>
<evidence type="ECO:0000259" key="2">
    <source>
        <dbReference type="PROSITE" id="PS51781"/>
    </source>
</evidence>
<gene>
    <name evidence="3" type="ORF">Q428_10900</name>
</gene>
<feature type="signal peptide" evidence="1">
    <location>
        <begin position="1"/>
        <end position="23"/>
    </location>
</feature>
<dbReference type="Pfam" id="PF02368">
    <property type="entry name" value="Big_2"/>
    <property type="match status" value="2"/>
</dbReference>
<dbReference type="InterPro" id="IPR008965">
    <property type="entry name" value="CBM2/CBM3_carb-bd_dom_sf"/>
</dbReference>
<dbReference type="STRING" id="1403537.Q428_10900"/>
<dbReference type="InterPro" id="IPR003646">
    <property type="entry name" value="SH3-like_bac-type"/>
</dbReference>
<dbReference type="Gene3D" id="2.60.40.1080">
    <property type="match status" value="2"/>
</dbReference>
<protein>
    <recommendedName>
        <fullName evidence="2">SH3b domain-containing protein</fullName>
    </recommendedName>
</protein>